<dbReference type="InterPro" id="IPR025712">
    <property type="entry name" value="Nup54_alpha-helical_dom"/>
</dbReference>
<feature type="region of interest" description="Disordered" evidence="5">
    <location>
        <begin position="1"/>
        <end position="31"/>
    </location>
</feature>
<dbReference type="InterPro" id="IPR024864">
    <property type="entry name" value="Nup54/Nup57/Nup44"/>
</dbReference>
<dbReference type="OrthoDB" id="6162375at2759"/>
<evidence type="ECO:0000256" key="5">
    <source>
        <dbReference type="SAM" id="MobiDB-lite"/>
    </source>
</evidence>
<keyword evidence="4" id="KW-0175">Coiled coil</keyword>
<dbReference type="Proteomes" id="UP000238350">
    <property type="component" value="Unassembled WGS sequence"/>
</dbReference>
<dbReference type="Gene3D" id="1.20.5.490">
    <property type="entry name" value="Single helix bin"/>
    <property type="match status" value="1"/>
</dbReference>
<feature type="compositionally biased region" description="Polar residues" evidence="5">
    <location>
        <begin position="13"/>
        <end position="27"/>
    </location>
</feature>
<keyword evidence="2" id="KW-0813">Transport</keyword>
<gene>
    <name evidence="7" type="ORF">B9G98_04101</name>
</gene>
<dbReference type="PANTHER" id="PTHR13000:SF0">
    <property type="entry name" value="NUCLEOPORIN P54"/>
    <property type="match status" value="1"/>
</dbReference>
<keyword evidence="8" id="KW-1185">Reference proteome</keyword>
<dbReference type="GO" id="GO:0017056">
    <property type="term" value="F:structural constituent of nuclear pore"/>
    <property type="evidence" value="ECO:0007669"/>
    <property type="project" value="TreeGrafter"/>
</dbReference>
<dbReference type="GO" id="GO:0006999">
    <property type="term" value="P:nuclear pore organization"/>
    <property type="evidence" value="ECO:0007669"/>
    <property type="project" value="TreeGrafter"/>
</dbReference>
<evidence type="ECO:0000256" key="4">
    <source>
        <dbReference type="SAM" id="Coils"/>
    </source>
</evidence>
<organism evidence="7 8">
    <name type="scientific">Wickerhamiella sorbophila</name>
    <dbReference type="NCBI Taxonomy" id="45607"/>
    <lineage>
        <taxon>Eukaryota</taxon>
        <taxon>Fungi</taxon>
        <taxon>Dikarya</taxon>
        <taxon>Ascomycota</taxon>
        <taxon>Saccharomycotina</taxon>
        <taxon>Dipodascomycetes</taxon>
        <taxon>Dipodascales</taxon>
        <taxon>Trichomonascaceae</taxon>
        <taxon>Wickerhamiella</taxon>
    </lineage>
</organism>
<dbReference type="EMBL" id="NDIQ01000022">
    <property type="protein sequence ID" value="PRT56481.1"/>
    <property type="molecule type" value="Genomic_DNA"/>
</dbReference>
<comment type="caution">
    <text evidence="7">The sequence shown here is derived from an EMBL/GenBank/DDBJ whole genome shotgun (WGS) entry which is preliminary data.</text>
</comment>
<dbReference type="Pfam" id="PF13874">
    <property type="entry name" value="Nup54"/>
    <property type="match status" value="1"/>
</dbReference>
<dbReference type="GO" id="GO:0036228">
    <property type="term" value="P:protein localization to nuclear inner membrane"/>
    <property type="evidence" value="ECO:0007669"/>
    <property type="project" value="TreeGrafter"/>
</dbReference>
<evidence type="ECO:0000313" key="7">
    <source>
        <dbReference type="EMBL" id="PRT56481.1"/>
    </source>
</evidence>
<accession>A0A2T0FNB6</accession>
<evidence type="ECO:0000256" key="1">
    <source>
        <dbReference type="ARBA" id="ARBA00004123"/>
    </source>
</evidence>
<comment type="subcellular location">
    <subcellularLocation>
        <location evidence="1">Nucleus</location>
    </subcellularLocation>
</comment>
<dbReference type="STRING" id="45607.A0A2T0FNB6"/>
<evidence type="ECO:0000256" key="2">
    <source>
        <dbReference type="ARBA" id="ARBA00022448"/>
    </source>
</evidence>
<feature type="domain" description="Nucleoporin Nup54 alpha-helical" evidence="6">
    <location>
        <begin position="75"/>
        <end position="210"/>
    </location>
</feature>
<evidence type="ECO:0000313" key="8">
    <source>
        <dbReference type="Proteomes" id="UP000238350"/>
    </source>
</evidence>
<reference evidence="7 8" key="1">
    <citation type="submission" date="2017-04" db="EMBL/GenBank/DDBJ databases">
        <title>Genome sequencing of [Candida] sorbophila.</title>
        <authorList>
            <person name="Ahn J.O."/>
        </authorList>
    </citation>
    <scope>NUCLEOTIDE SEQUENCE [LARGE SCALE GENOMIC DNA]</scope>
    <source>
        <strain evidence="7 8">DS02</strain>
    </source>
</reference>
<protein>
    <submittedName>
        <fullName evidence="7">Nucleoporin nup44</fullName>
    </submittedName>
</protein>
<dbReference type="PANTHER" id="PTHR13000">
    <property type="entry name" value="NUCLEOPORIN P54"/>
    <property type="match status" value="1"/>
</dbReference>
<dbReference type="GO" id="GO:0006607">
    <property type="term" value="P:NLS-bearing protein import into nucleus"/>
    <property type="evidence" value="ECO:0007669"/>
    <property type="project" value="TreeGrafter"/>
</dbReference>
<dbReference type="GeneID" id="36517849"/>
<sequence length="279" mass="31585">MSTFSWSRAGDAAQSTVAGTGSQSQKALDSKPMVPILDQMARVREAWDPTSANCAFQHYFYNRVPSEQAQMYAMPPGQDQAKWEKALAERPDATCVPVLAVGFDDLQIRLNQQNQQINAYRVRMHELNEKLNELSNRHDLHTSVKLLEMKERQLTLARKTLALIVKLEVLTNRGWTLTPDEELYRQKLKELLKRAEDPAVFGSLNEVGARIKAMNQTSKPSEKQPLDWDRDSEQLESVVRVLAAHQTGIKFLAKLVSEDSAQVDAVLKRSSDEPKKELN</sequence>
<proteinExistence type="predicted"/>
<evidence type="ECO:0000259" key="6">
    <source>
        <dbReference type="Pfam" id="PF13874"/>
    </source>
</evidence>
<dbReference type="AlphaFoldDB" id="A0A2T0FNB6"/>
<name>A0A2T0FNB6_9ASCO</name>
<dbReference type="RefSeq" id="XP_024666426.1">
    <property type="nucleotide sequence ID" value="XM_024810658.1"/>
</dbReference>
<feature type="coiled-coil region" evidence="4">
    <location>
        <begin position="103"/>
        <end position="144"/>
    </location>
</feature>
<keyword evidence="3" id="KW-0539">Nucleus</keyword>
<dbReference type="GO" id="GO:0044613">
    <property type="term" value="C:nuclear pore central transport channel"/>
    <property type="evidence" value="ECO:0007669"/>
    <property type="project" value="TreeGrafter"/>
</dbReference>
<evidence type="ECO:0000256" key="3">
    <source>
        <dbReference type="ARBA" id="ARBA00023242"/>
    </source>
</evidence>